<proteinExistence type="predicted"/>
<organism evidence="1 2">
    <name type="scientific">Enterococcus viikkiensis</name>
    <dbReference type="NCBI Taxonomy" id="930854"/>
    <lineage>
        <taxon>Bacteria</taxon>
        <taxon>Bacillati</taxon>
        <taxon>Bacillota</taxon>
        <taxon>Bacilli</taxon>
        <taxon>Lactobacillales</taxon>
        <taxon>Enterococcaceae</taxon>
        <taxon>Enterococcus</taxon>
    </lineage>
</organism>
<sequence length="54" mass="6330">MTSFHLIQLERVRKNLCDWLESVDVFKAIQYRGVLIATIVQRTKAIFYLCVVSL</sequence>
<evidence type="ECO:0000313" key="1">
    <source>
        <dbReference type="EMBL" id="MDT2827077.1"/>
    </source>
</evidence>
<dbReference type="Proteomes" id="UP001265301">
    <property type="component" value="Unassembled WGS sequence"/>
</dbReference>
<evidence type="ECO:0000313" key="2">
    <source>
        <dbReference type="Proteomes" id="UP001265301"/>
    </source>
</evidence>
<accession>A0ABU3FQ84</accession>
<dbReference type="EMBL" id="JARQBN010000001">
    <property type="protein sequence ID" value="MDT2827077.1"/>
    <property type="molecule type" value="Genomic_DNA"/>
</dbReference>
<name>A0ABU3FQ84_9ENTE</name>
<protein>
    <submittedName>
        <fullName evidence="1">Uncharacterized protein</fullName>
    </submittedName>
</protein>
<gene>
    <name evidence="1" type="ORF">P7H59_01275</name>
</gene>
<comment type="caution">
    <text evidence="1">The sequence shown here is derived from an EMBL/GenBank/DDBJ whole genome shotgun (WGS) entry which is preliminary data.</text>
</comment>
<keyword evidence="2" id="KW-1185">Reference proteome</keyword>
<reference evidence="1 2" key="1">
    <citation type="submission" date="2023-03" db="EMBL/GenBank/DDBJ databases">
        <authorList>
            <person name="Shen W."/>
            <person name="Cai J."/>
        </authorList>
    </citation>
    <scope>NUCLEOTIDE SEQUENCE [LARGE SCALE GENOMIC DNA]</scope>
    <source>
        <strain evidence="1 2">B101</strain>
    </source>
</reference>